<dbReference type="Proteomes" id="UP001575181">
    <property type="component" value="Unassembled WGS sequence"/>
</dbReference>
<protein>
    <submittedName>
        <fullName evidence="2">Uncharacterized protein</fullName>
    </submittedName>
</protein>
<reference evidence="2 3" key="1">
    <citation type="submission" date="2024-08" db="EMBL/GenBank/DDBJ databases">
        <title>Whole-genome sequencing of halo(alkali)philic microorganisms from hypersaline lakes.</title>
        <authorList>
            <person name="Sorokin D.Y."/>
            <person name="Merkel A.Y."/>
            <person name="Messina E."/>
            <person name="Yakimov M."/>
        </authorList>
    </citation>
    <scope>NUCLEOTIDE SEQUENCE [LARGE SCALE GENOMIC DNA]</scope>
    <source>
        <strain evidence="2 3">Cl-TMA</strain>
    </source>
</reference>
<dbReference type="RefSeq" id="WP_373655720.1">
    <property type="nucleotide sequence ID" value="NZ_JBGUAW010000005.1"/>
</dbReference>
<evidence type="ECO:0000313" key="2">
    <source>
        <dbReference type="EMBL" id="MFA9460937.1"/>
    </source>
</evidence>
<feature type="transmembrane region" description="Helical" evidence="1">
    <location>
        <begin position="7"/>
        <end position="27"/>
    </location>
</feature>
<evidence type="ECO:0000256" key="1">
    <source>
        <dbReference type="SAM" id="Phobius"/>
    </source>
</evidence>
<name>A0ABV4TUE3_9GAMM</name>
<proteinExistence type="predicted"/>
<keyword evidence="1" id="KW-0812">Transmembrane</keyword>
<organism evidence="2 3">
    <name type="scientific">Thiohalorhabdus methylotrophus</name>
    <dbReference type="NCBI Taxonomy" id="3242694"/>
    <lineage>
        <taxon>Bacteria</taxon>
        <taxon>Pseudomonadati</taxon>
        <taxon>Pseudomonadota</taxon>
        <taxon>Gammaproteobacteria</taxon>
        <taxon>Thiohalorhabdales</taxon>
        <taxon>Thiohalorhabdaceae</taxon>
        <taxon>Thiohalorhabdus</taxon>
    </lineage>
</organism>
<keyword evidence="1" id="KW-1133">Transmembrane helix</keyword>
<sequence>MVGGIALVVVAALLVAAAVALFLWGLYQYSAGMLNPILGTLVTGVASLIAAGVLVWIASRMTR</sequence>
<gene>
    <name evidence="2" type="ORF">ACERLL_08880</name>
</gene>
<keyword evidence="3" id="KW-1185">Reference proteome</keyword>
<dbReference type="EMBL" id="JBGUAW010000005">
    <property type="protein sequence ID" value="MFA9460937.1"/>
    <property type="molecule type" value="Genomic_DNA"/>
</dbReference>
<feature type="transmembrane region" description="Helical" evidence="1">
    <location>
        <begin position="33"/>
        <end position="58"/>
    </location>
</feature>
<comment type="caution">
    <text evidence="2">The sequence shown here is derived from an EMBL/GenBank/DDBJ whole genome shotgun (WGS) entry which is preliminary data.</text>
</comment>
<accession>A0ABV4TUE3</accession>
<evidence type="ECO:0000313" key="3">
    <source>
        <dbReference type="Proteomes" id="UP001575181"/>
    </source>
</evidence>
<keyword evidence="1" id="KW-0472">Membrane</keyword>